<keyword evidence="3" id="KW-1185">Reference proteome</keyword>
<comment type="caution">
    <text evidence="2">The sequence shown here is derived from an EMBL/GenBank/DDBJ whole genome shotgun (WGS) entry which is preliminary data.</text>
</comment>
<dbReference type="eggNOG" id="ENOG502T1HE">
    <property type="taxonomic scope" value="Eukaryota"/>
</dbReference>
<dbReference type="EMBL" id="AFNH02000221">
    <property type="protein sequence ID" value="EZG79100.1"/>
    <property type="molecule type" value="Genomic_DNA"/>
</dbReference>
<reference evidence="2" key="1">
    <citation type="submission" date="2013-12" db="EMBL/GenBank/DDBJ databases">
        <authorList>
            <person name="Omoto C.K."/>
            <person name="Sibley D."/>
            <person name="Venepally P."/>
            <person name="Hadjithomas M."/>
            <person name="Karamycheva S."/>
            <person name="Brunk B."/>
            <person name="Roos D."/>
            <person name="Caler E."/>
            <person name="Lorenzi H."/>
        </authorList>
    </citation>
    <scope>NUCLEOTIDE SEQUENCE</scope>
</reference>
<protein>
    <submittedName>
        <fullName evidence="2">Uncharacterized protein</fullName>
    </submittedName>
</protein>
<dbReference type="AlphaFoldDB" id="A0A023BB21"/>
<gene>
    <name evidence="2" type="ORF">GNI_029440</name>
</gene>
<dbReference type="RefSeq" id="XP_011129132.1">
    <property type="nucleotide sequence ID" value="XM_011130830.1"/>
</dbReference>
<dbReference type="Proteomes" id="UP000019763">
    <property type="component" value="Unassembled WGS sequence"/>
</dbReference>
<dbReference type="VEuPathDB" id="CryptoDB:GNI_029440"/>
<accession>A0A023BB21</accession>
<name>A0A023BB21_GRENI</name>
<evidence type="ECO:0000313" key="2">
    <source>
        <dbReference type="EMBL" id="EZG79100.1"/>
    </source>
</evidence>
<evidence type="ECO:0000313" key="3">
    <source>
        <dbReference type="Proteomes" id="UP000019763"/>
    </source>
</evidence>
<organism evidence="2 3">
    <name type="scientific">Gregarina niphandrodes</name>
    <name type="common">Septate eugregarine</name>
    <dbReference type="NCBI Taxonomy" id="110365"/>
    <lineage>
        <taxon>Eukaryota</taxon>
        <taxon>Sar</taxon>
        <taxon>Alveolata</taxon>
        <taxon>Apicomplexa</taxon>
        <taxon>Conoidasida</taxon>
        <taxon>Gregarinasina</taxon>
        <taxon>Eugregarinorida</taxon>
        <taxon>Gregarinidae</taxon>
        <taxon>Gregarina</taxon>
    </lineage>
</organism>
<dbReference type="GeneID" id="22911252"/>
<proteinExistence type="predicted"/>
<feature type="region of interest" description="Disordered" evidence="1">
    <location>
        <begin position="310"/>
        <end position="329"/>
    </location>
</feature>
<sequence length="368" mass="40942">MVVMKKKIHAVQASGSVRRLTIVGKYVANTCALATSIAIRLKMRLLHAPVLISLVAGADLWNDDMQEFAIGDIPEEWVPYASTNICDFQGRWQLMLEESDTLDSILTGLQFGWFKKKALRNFAPTTFIKMTDESCYANREQYEDALSLVEPFIPEDGDEVFAESIHTLETDDGEAVIHWDDLDKIDLQLVGMGTQAETGYRDPPLYMHMKTLFPWHNVKEGVVSVDGPPFEHKDSDTGAWRSAVTFKNGRIYQKRTSAEYGNMYDIRAIFVPRATESVLASSLTPESAAADAAAEDETAFGLDLVSEATSATANGEEMEGEAAARDGLDPRTWQGEPLMLFKWTLVGHDGQVYQAVRWNRKVSASADD</sequence>
<evidence type="ECO:0000256" key="1">
    <source>
        <dbReference type="SAM" id="MobiDB-lite"/>
    </source>
</evidence>